<keyword evidence="2" id="KW-1185">Reference proteome</keyword>
<accession>A0AA43MAP4</accession>
<proteinExistence type="predicted"/>
<name>A0AA43MAP4_9BURK</name>
<organism evidence="1 2">
    <name type="scientific">Polynucleobacter sphagniphilus</name>
    <dbReference type="NCBI Taxonomy" id="1743169"/>
    <lineage>
        <taxon>Bacteria</taxon>
        <taxon>Pseudomonadati</taxon>
        <taxon>Pseudomonadota</taxon>
        <taxon>Betaproteobacteria</taxon>
        <taxon>Burkholderiales</taxon>
        <taxon>Burkholderiaceae</taxon>
        <taxon>Polynucleobacter</taxon>
    </lineage>
</organism>
<dbReference type="AlphaFoldDB" id="A0AA43MAP4"/>
<evidence type="ECO:0000313" key="2">
    <source>
        <dbReference type="Proteomes" id="UP001161160"/>
    </source>
</evidence>
<gene>
    <name evidence="1" type="ORF">M2127_001364</name>
</gene>
<dbReference type="RefSeq" id="WP_179945968.1">
    <property type="nucleotide sequence ID" value="NZ_JARXXW010000005.1"/>
</dbReference>
<comment type="caution">
    <text evidence="1">The sequence shown here is derived from an EMBL/GenBank/DDBJ whole genome shotgun (WGS) entry which is preliminary data.</text>
</comment>
<protein>
    <submittedName>
        <fullName evidence="1">Uncharacterized protein</fullName>
    </submittedName>
</protein>
<dbReference type="EMBL" id="JARXYA010000006">
    <property type="protein sequence ID" value="MDH6504059.1"/>
    <property type="molecule type" value="Genomic_DNA"/>
</dbReference>
<sequence>MHKYRATVKASGLWTETIVFAQNQAQAYALFKSIFGAANVPHQPQQIT</sequence>
<evidence type="ECO:0000313" key="1">
    <source>
        <dbReference type="EMBL" id="MDH6504059.1"/>
    </source>
</evidence>
<reference evidence="1" key="1">
    <citation type="submission" date="2023-04" db="EMBL/GenBank/DDBJ databases">
        <title>Genome Encyclopedia of Bacteria and Archaea VI: Functional Genomics of Type Strains.</title>
        <authorList>
            <person name="Whitman W."/>
        </authorList>
    </citation>
    <scope>NUCLEOTIDE SEQUENCE</scope>
    <source>
        <strain evidence="1">Enz.4-51</strain>
    </source>
</reference>
<dbReference type="Proteomes" id="UP001161160">
    <property type="component" value="Unassembled WGS sequence"/>
</dbReference>